<feature type="region of interest" description="Disordered" evidence="1">
    <location>
        <begin position="141"/>
        <end position="182"/>
    </location>
</feature>
<evidence type="ECO:0000259" key="2">
    <source>
        <dbReference type="PROSITE" id="PS50804"/>
    </source>
</evidence>
<protein>
    <recommendedName>
        <fullName evidence="2">SCAN box domain-containing protein</fullName>
    </recommendedName>
</protein>
<reference evidence="3 4" key="1">
    <citation type="submission" date="2021-07" db="EMBL/GenBank/DDBJ databases">
        <authorList>
            <person name="Imarazene B."/>
            <person name="Zahm M."/>
            <person name="Klopp C."/>
            <person name="Cabau C."/>
            <person name="Beille S."/>
            <person name="Jouanno E."/>
            <person name="Castinel A."/>
            <person name="Lluch J."/>
            <person name="Gil L."/>
            <person name="Kuchtly C."/>
            <person name="Lopez Roques C."/>
            <person name="Donnadieu C."/>
            <person name="Parrinello H."/>
            <person name="Journot L."/>
            <person name="Du K."/>
            <person name="Schartl M."/>
            <person name="Retaux S."/>
            <person name="Guiguen Y."/>
        </authorList>
    </citation>
    <scope>NUCLEOTIDE SEQUENCE [LARGE SCALE GENOMIC DNA]</scope>
    <source>
        <strain evidence="3">Pach_M1</strain>
        <tissue evidence="3">Testis</tissue>
    </source>
</reference>
<dbReference type="Gene3D" id="1.10.4020.10">
    <property type="entry name" value="DNA breaking-rejoining enzymes"/>
    <property type="match status" value="1"/>
</dbReference>
<comment type="caution">
    <text evidence="3">The sequence shown here is derived from an EMBL/GenBank/DDBJ whole genome shotgun (WGS) entry which is preliminary data.</text>
</comment>
<feature type="domain" description="SCAN box" evidence="2">
    <location>
        <begin position="33"/>
        <end position="103"/>
    </location>
</feature>
<evidence type="ECO:0000313" key="4">
    <source>
        <dbReference type="Proteomes" id="UP000752171"/>
    </source>
</evidence>
<dbReference type="InterPro" id="IPR038269">
    <property type="entry name" value="SCAN_sf"/>
</dbReference>
<name>A0A8T2MD73_ASTMX</name>
<feature type="non-terminal residue" evidence="3">
    <location>
        <position position="182"/>
    </location>
</feature>
<dbReference type="SUPFAM" id="SSF47353">
    <property type="entry name" value="Retrovirus capsid dimerization domain-like"/>
    <property type="match status" value="1"/>
</dbReference>
<proteinExistence type="predicted"/>
<dbReference type="Proteomes" id="UP000752171">
    <property type="component" value="Unassembled WGS sequence"/>
</dbReference>
<dbReference type="AlphaFoldDB" id="A0A8T2MD73"/>
<dbReference type="EMBL" id="JAICCE010000001">
    <property type="protein sequence ID" value="KAG9282403.1"/>
    <property type="molecule type" value="Genomic_DNA"/>
</dbReference>
<evidence type="ECO:0000313" key="3">
    <source>
        <dbReference type="EMBL" id="KAG9282403.1"/>
    </source>
</evidence>
<sequence>YALPPEDGSDYEKLKEEILARVGLGPSAAGAEFHRWGYKTSQPPRPQMTQLLRTGKRWLQPEQLGPEAVTERVVMDHYLRSLPLELRKAVGLRNPTSAKEMVPTARVHLGQRSRNWELSIGLVPDLPVPLLVGRDYPNFDEERRMTPRRRRERRPAPPRALAASAHSGSSEPASEGEHSPPL</sequence>
<dbReference type="PANTHER" id="PTHR46888">
    <property type="entry name" value="ZINC KNUCKLE DOMAINCONTAINING PROTEIN-RELATED"/>
    <property type="match status" value="1"/>
</dbReference>
<accession>A0A8T2MD73</accession>
<gene>
    <name evidence="3" type="ORF">AMEX_G1064</name>
</gene>
<dbReference type="PANTHER" id="PTHR46888:SF15">
    <property type="entry name" value="ZINC FINGER AND SCAN DOMAIN-CONTAINING PROTEIN 12-LIKE"/>
    <property type="match status" value="1"/>
</dbReference>
<dbReference type="PROSITE" id="PS50804">
    <property type="entry name" value="SCAN_BOX"/>
    <property type="match status" value="1"/>
</dbReference>
<dbReference type="InterPro" id="IPR003309">
    <property type="entry name" value="SCAN_dom"/>
</dbReference>
<dbReference type="Pfam" id="PF02023">
    <property type="entry name" value="SCAN"/>
    <property type="match status" value="1"/>
</dbReference>
<evidence type="ECO:0000256" key="1">
    <source>
        <dbReference type="SAM" id="MobiDB-lite"/>
    </source>
</evidence>
<organism evidence="3 4">
    <name type="scientific">Astyanax mexicanus</name>
    <name type="common">Blind cave fish</name>
    <name type="synonym">Astyanax fasciatus mexicanus</name>
    <dbReference type="NCBI Taxonomy" id="7994"/>
    <lineage>
        <taxon>Eukaryota</taxon>
        <taxon>Metazoa</taxon>
        <taxon>Chordata</taxon>
        <taxon>Craniata</taxon>
        <taxon>Vertebrata</taxon>
        <taxon>Euteleostomi</taxon>
        <taxon>Actinopterygii</taxon>
        <taxon>Neopterygii</taxon>
        <taxon>Teleostei</taxon>
        <taxon>Ostariophysi</taxon>
        <taxon>Characiformes</taxon>
        <taxon>Characoidei</taxon>
        <taxon>Acestrorhamphidae</taxon>
        <taxon>Acestrorhamphinae</taxon>
        <taxon>Astyanax</taxon>
    </lineage>
</organism>